<dbReference type="AlphaFoldDB" id="A0A8T1IKJ6"/>
<accession>A0A8T1IKJ6</accession>
<dbReference type="Proteomes" id="UP000760860">
    <property type="component" value="Unassembled WGS sequence"/>
</dbReference>
<gene>
    <name evidence="1" type="ORF">PC129_g4573</name>
</gene>
<comment type="caution">
    <text evidence="1">The sequence shown here is derived from an EMBL/GenBank/DDBJ whole genome shotgun (WGS) entry which is preliminary data.</text>
</comment>
<organism evidence="1 2">
    <name type="scientific">Phytophthora cactorum</name>
    <dbReference type="NCBI Taxonomy" id="29920"/>
    <lineage>
        <taxon>Eukaryota</taxon>
        <taxon>Sar</taxon>
        <taxon>Stramenopiles</taxon>
        <taxon>Oomycota</taxon>
        <taxon>Peronosporomycetes</taxon>
        <taxon>Peronosporales</taxon>
        <taxon>Peronosporaceae</taxon>
        <taxon>Phytophthora</taxon>
    </lineage>
</organism>
<name>A0A8T1IKJ6_9STRA</name>
<reference evidence="1" key="1">
    <citation type="submission" date="2018-05" db="EMBL/GenBank/DDBJ databases">
        <title>Effector identification in a new, highly contiguous assembly of the strawberry crown rot pathogen Phytophthora cactorum.</title>
        <authorList>
            <person name="Armitage A.D."/>
            <person name="Nellist C.F."/>
            <person name="Bates H."/>
            <person name="Vickerstaff R.J."/>
            <person name="Harrison R.J."/>
        </authorList>
    </citation>
    <scope>NUCLEOTIDE SEQUENCE</scope>
    <source>
        <strain evidence="1">P421</strain>
    </source>
</reference>
<sequence>MRLWRKHQEKRNDMSTLFAEFARFLSSRDPSHAANFATFPAQQCTTTAPDTNSWALPNDRRELPPPAICNLCAADSSPPSYRVRGGFVPAAVHCLAARRLYAHLLSSEGGFSTPMPFVLHMRLLDALRFSDAAPILVAPYSAQLGRCGITTMHYLRADRSAQLRAGSSDANYSANVVPPSRHTYHDLLCAIHGLLRLATSSDPHRSQARVQRTHYKVNQFLGLAFICLASDSPAWWRDFCAAMRRIQFTSAS</sequence>
<dbReference type="VEuPathDB" id="FungiDB:PC110_g15996"/>
<evidence type="ECO:0000313" key="1">
    <source>
        <dbReference type="EMBL" id="KAG3224791.1"/>
    </source>
</evidence>
<protein>
    <submittedName>
        <fullName evidence="1">Uncharacterized protein</fullName>
    </submittedName>
</protein>
<dbReference type="EMBL" id="RCMV01000101">
    <property type="protein sequence ID" value="KAG3224791.1"/>
    <property type="molecule type" value="Genomic_DNA"/>
</dbReference>
<proteinExistence type="predicted"/>
<evidence type="ECO:0000313" key="2">
    <source>
        <dbReference type="Proteomes" id="UP000760860"/>
    </source>
</evidence>